<dbReference type="PATRIC" id="fig|993692.3.peg.511"/>
<dbReference type="Proteomes" id="UP000051006">
    <property type="component" value="Unassembled WGS sequence"/>
</dbReference>
<proteinExistence type="predicted"/>
<keyword evidence="1" id="KW-1133">Transmembrane helix</keyword>
<feature type="transmembrane region" description="Helical" evidence="1">
    <location>
        <begin position="84"/>
        <end position="102"/>
    </location>
</feature>
<protein>
    <recommendedName>
        <fullName evidence="4">Integral membrane protein</fullName>
    </recommendedName>
</protein>
<dbReference type="STRING" id="993692.IV57_GL000506"/>
<accession>A0A0R2LAZ7</accession>
<gene>
    <name evidence="2" type="ORF">IV57_GL000506</name>
</gene>
<dbReference type="AlphaFoldDB" id="A0A0R2LAZ7"/>
<feature type="transmembrane region" description="Helical" evidence="1">
    <location>
        <begin position="9"/>
        <end position="26"/>
    </location>
</feature>
<keyword evidence="1" id="KW-0812">Transmembrane</keyword>
<evidence type="ECO:0008006" key="4">
    <source>
        <dbReference type="Google" id="ProtNLM"/>
    </source>
</evidence>
<reference evidence="2 3" key="1">
    <citation type="journal article" date="2015" name="Genome Announc.">
        <title>Expanding the biotechnology potential of lactobacilli through comparative genomics of 213 strains and associated genera.</title>
        <authorList>
            <person name="Sun Z."/>
            <person name="Harris H.M."/>
            <person name="McCann A."/>
            <person name="Guo C."/>
            <person name="Argimon S."/>
            <person name="Zhang W."/>
            <person name="Yang X."/>
            <person name="Jeffery I.B."/>
            <person name="Cooney J.C."/>
            <person name="Kagawa T.F."/>
            <person name="Liu W."/>
            <person name="Song Y."/>
            <person name="Salvetti E."/>
            <person name="Wrobel A."/>
            <person name="Rasinkangas P."/>
            <person name="Parkhill J."/>
            <person name="Rea M.C."/>
            <person name="O'Sullivan O."/>
            <person name="Ritari J."/>
            <person name="Douillard F.P."/>
            <person name="Paul Ross R."/>
            <person name="Yang R."/>
            <person name="Briner A.E."/>
            <person name="Felis G.E."/>
            <person name="de Vos W.M."/>
            <person name="Barrangou R."/>
            <person name="Klaenhammer T.R."/>
            <person name="Caufield P.W."/>
            <person name="Cui Y."/>
            <person name="Zhang H."/>
            <person name="O'Toole P.W."/>
        </authorList>
    </citation>
    <scope>NUCLEOTIDE SEQUENCE [LARGE SCALE GENOMIC DNA]</scope>
    <source>
        <strain evidence="2 3">DSM 24716</strain>
    </source>
</reference>
<feature type="transmembrane region" description="Helical" evidence="1">
    <location>
        <begin position="32"/>
        <end position="51"/>
    </location>
</feature>
<evidence type="ECO:0000256" key="1">
    <source>
        <dbReference type="SAM" id="Phobius"/>
    </source>
</evidence>
<sequence>MKNRVIRNFLIFVFFWILIIMGQNIFQHKAIFSNFPWEILLIFLLSLILVVTNLSQRAAFGIYFVVFFIFMLLTGGYYNWTSLIIFALMSVFMSVITYFIGIQFRKGEHLKNDNLS</sequence>
<dbReference type="EMBL" id="JQCF01000012">
    <property type="protein sequence ID" value="KRN99081.1"/>
    <property type="molecule type" value="Genomic_DNA"/>
</dbReference>
<keyword evidence="3" id="KW-1185">Reference proteome</keyword>
<evidence type="ECO:0000313" key="3">
    <source>
        <dbReference type="Proteomes" id="UP000051006"/>
    </source>
</evidence>
<dbReference type="RefSeq" id="WP_057880854.1">
    <property type="nucleotide sequence ID" value="NZ_JQCF01000012.1"/>
</dbReference>
<dbReference type="OrthoDB" id="2311643at2"/>
<name>A0A0R2LAZ7_9LACO</name>
<evidence type="ECO:0000313" key="2">
    <source>
        <dbReference type="EMBL" id="KRN99081.1"/>
    </source>
</evidence>
<organism evidence="2 3">
    <name type="scientific">Companilactobacillus kimchiensis</name>
    <dbReference type="NCBI Taxonomy" id="993692"/>
    <lineage>
        <taxon>Bacteria</taxon>
        <taxon>Bacillati</taxon>
        <taxon>Bacillota</taxon>
        <taxon>Bacilli</taxon>
        <taxon>Lactobacillales</taxon>
        <taxon>Lactobacillaceae</taxon>
        <taxon>Companilactobacillus</taxon>
    </lineage>
</organism>
<comment type="caution">
    <text evidence="2">The sequence shown here is derived from an EMBL/GenBank/DDBJ whole genome shotgun (WGS) entry which is preliminary data.</text>
</comment>
<feature type="transmembrane region" description="Helical" evidence="1">
    <location>
        <begin position="58"/>
        <end position="78"/>
    </location>
</feature>
<keyword evidence="1" id="KW-0472">Membrane</keyword>